<feature type="region of interest" description="Disordered" evidence="1">
    <location>
        <begin position="31"/>
        <end position="51"/>
    </location>
</feature>
<evidence type="ECO:0000313" key="3">
    <source>
        <dbReference type="Proteomes" id="UP000499080"/>
    </source>
</evidence>
<organism evidence="2 3">
    <name type="scientific">Araneus ventricosus</name>
    <name type="common">Orbweaver spider</name>
    <name type="synonym">Epeira ventricosa</name>
    <dbReference type="NCBI Taxonomy" id="182803"/>
    <lineage>
        <taxon>Eukaryota</taxon>
        <taxon>Metazoa</taxon>
        <taxon>Ecdysozoa</taxon>
        <taxon>Arthropoda</taxon>
        <taxon>Chelicerata</taxon>
        <taxon>Arachnida</taxon>
        <taxon>Araneae</taxon>
        <taxon>Araneomorphae</taxon>
        <taxon>Entelegynae</taxon>
        <taxon>Araneoidea</taxon>
        <taxon>Araneidae</taxon>
        <taxon>Araneus</taxon>
    </lineage>
</organism>
<name>A0A4Y2L3N2_ARAVE</name>
<reference evidence="2 3" key="1">
    <citation type="journal article" date="2019" name="Sci. Rep.">
        <title>Orb-weaving spider Araneus ventricosus genome elucidates the spidroin gene catalogue.</title>
        <authorList>
            <person name="Kono N."/>
            <person name="Nakamura H."/>
            <person name="Ohtoshi R."/>
            <person name="Moran D.A.P."/>
            <person name="Shinohara A."/>
            <person name="Yoshida Y."/>
            <person name="Fujiwara M."/>
            <person name="Mori M."/>
            <person name="Tomita M."/>
            <person name="Arakawa K."/>
        </authorList>
    </citation>
    <scope>NUCLEOTIDE SEQUENCE [LARGE SCALE GENOMIC DNA]</scope>
</reference>
<protein>
    <submittedName>
        <fullName evidence="2">Uncharacterized protein</fullName>
    </submittedName>
</protein>
<dbReference type="AlphaFoldDB" id="A0A4Y2L3N2"/>
<accession>A0A4Y2L3N2</accession>
<keyword evidence="3" id="KW-1185">Reference proteome</keyword>
<proteinExistence type="predicted"/>
<comment type="caution">
    <text evidence="2">The sequence shown here is derived from an EMBL/GenBank/DDBJ whole genome shotgun (WGS) entry which is preliminary data.</text>
</comment>
<evidence type="ECO:0000313" key="2">
    <source>
        <dbReference type="EMBL" id="GBN09281.1"/>
    </source>
</evidence>
<evidence type="ECO:0000256" key="1">
    <source>
        <dbReference type="SAM" id="MobiDB-lite"/>
    </source>
</evidence>
<sequence>MKKRVYFSLVKFISRFEATRELFWDGPRKYEPWSNKENDTGANTPLSKLPRHTSGRTFAPVGINLHQVGLLGSSPVESSCEPGTLRLQCRGLIKRNKGITLKVLLVRLWSRFTIQNYCVHPK</sequence>
<dbReference type="Proteomes" id="UP000499080">
    <property type="component" value="Unassembled WGS sequence"/>
</dbReference>
<dbReference type="EMBL" id="BGPR01005339">
    <property type="protein sequence ID" value="GBN09281.1"/>
    <property type="molecule type" value="Genomic_DNA"/>
</dbReference>
<gene>
    <name evidence="2" type="ORF">AVEN_261527_1</name>
</gene>